<gene>
    <name evidence="2" type="ORF">FDG31_03900</name>
</gene>
<dbReference type="Proteomes" id="UP000486903">
    <property type="component" value="Unassembled WGS sequence"/>
</dbReference>
<feature type="region of interest" description="Disordered" evidence="1">
    <location>
        <begin position="1"/>
        <end position="25"/>
    </location>
</feature>
<reference evidence="2 3" key="1">
    <citation type="submission" date="2019-04" db="EMBL/GenBank/DDBJ databases">
        <title>Genome sequencing of Clostridium botulinum Groups I-IV and Clostridium butyricum.</title>
        <authorList>
            <person name="Brunt J."/>
            <person name="Van Vliet A.H.M."/>
            <person name="Stringer S.C."/>
            <person name="Carter A.T."/>
            <person name="Peck M.W."/>
        </authorList>
    </citation>
    <scope>NUCLEOTIDE SEQUENCE [LARGE SCALE GENOMIC DNA]</scope>
    <source>
        <strain evidence="2 3">BL81</strain>
    </source>
</reference>
<evidence type="ECO:0000313" key="3">
    <source>
        <dbReference type="Proteomes" id="UP000486903"/>
    </source>
</evidence>
<evidence type="ECO:0000313" key="2">
    <source>
        <dbReference type="EMBL" id="NFV25317.1"/>
    </source>
</evidence>
<protein>
    <submittedName>
        <fullName evidence="2">Uncharacterized protein</fullName>
    </submittedName>
</protein>
<sequence length="396" mass="46553">MSGKSIYERKYKSENDKKNKKKKPPIKFEDVKNKYGKESMSVAEWAVYLSESRKIENGKLTEKTIKNYIKTICDKSNGLLDVNMFKHDAKEKGIKYEFKPQYHSLLLTLMATDCFDNRKNERRISTRGELYSQLLENINKYLNEKDKKNIKSNPIYVNSVLESYLTEKINIELTELLRSMYHSDPVGRYQFMIETLSNFHSLRELIDKSESKVMSAKMVYAHTLDELEDAKYQKGLFKSNSLDEFIINYLALKMAGKGYEYIYEDEELSLPATYLAVNMFNISIKDDNDIKEKIKEIDSLISNEKRYIEIVKKAENILNIKDPIEAEIYQDLKERVAIRYLRPYVSSEEYERTIRFVESCIAEDKFDIINKLLEIGRSHMTNEQIAEIMKIKDGNN</sequence>
<evidence type="ECO:0000256" key="1">
    <source>
        <dbReference type="SAM" id="MobiDB-lite"/>
    </source>
</evidence>
<name>A0A6B4JKN3_CLOBO</name>
<feature type="compositionally biased region" description="Basic and acidic residues" evidence="1">
    <location>
        <begin position="1"/>
        <end position="17"/>
    </location>
</feature>
<dbReference type="AlphaFoldDB" id="A0A6B4JKN3"/>
<comment type="caution">
    <text evidence="2">The sequence shown here is derived from an EMBL/GenBank/DDBJ whole genome shotgun (WGS) entry which is preliminary data.</text>
</comment>
<dbReference type="EMBL" id="SXFB01000002">
    <property type="protein sequence ID" value="NFV25317.1"/>
    <property type="molecule type" value="Genomic_DNA"/>
</dbReference>
<accession>A0A6B4JKN3</accession>
<dbReference type="RefSeq" id="WP_003369401.1">
    <property type="nucleotide sequence ID" value="NZ_JACBBA010000002.1"/>
</dbReference>
<organism evidence="2 3">
    <name type="scientific">Clostridium botulinum</name>
    <dbReference type="NCBI Taxonomy" id="1491"/>
    <lineage>
        <taxon>Bacteria</taxon>
        <taxon>Bacillati</taxon>
        <taxon>Bacillota</taxon>
        <taxon>Clostridia</taxon>
        <taxon>Eubacteriales</taxon>
        <taxon>Clostridiaceae</taxon>
        <taxon>Clostridium</taxon>
    </lineage>
</organism>
<proteinExistence type="predicted"/>